<evidence type="ECO:0000313" key="3">
    <source>
        <dbReference type="Proteomes" id="UP000179266"/>
    </source>
</evidence>
<proteinExistence type="predicted"/>
<evidence type="ECO:0008006" key="4">
    <source>
        <dbReference type="Google" id="ProtNLM"/>
    </source>
</evidence>
<feature type="transmembrane region" description="Helical" evidence="1">
    <location>
        <begin position="49"/>
        <end position="67"/>
    </location>
</feature>
<accession>A0A1F7S9C1</accession>
<dbReference type="AlphaFoldDB" id="A0A1F7S9C1"/>
<comment type="caution">
    <text evidence="2">The sequence shown here is derived from an EMBL/GenBank/DDBJ whole genome shotgun (WGS) entry which is preliminary data.</text>
</comment>
<dbReference type="EMBL" id="MGDD01000010">
    <property type="protein sequence ID" value="OGL49848.1"/>
    <property type="molecule type" value="Genomic_DNA"/>
</dbReference>
<sequence length="71" mass="7882">MGTLKAQDLSKLLILTIVLLGSTLSLIFNWDIRSWVEHSTLLPGEGFKFFLFCILVGGGSILSILRMKISK</sequence>
<protein>
    <recommendedName>
        <fullName evidence="4">DUF3955 domain-containing protein</fullName>
    </recommendedName>
</protein>
<organism evidence="2 3">
    <name type="scientific">Candidatus Schekmanbacteria bacterium RBG_13_48_7</name>
    <dbReference type="NCBI Taxonomy" id="1817878"/>
    <lineage>
        <taxon>Bacteria</taxon>
        <taxon>Candidatus Schekmaniibacteriota</taxon>
    </lineage>
</organism>
<evidence type="ECO:0000256" key="1">
    <source>
        <dbReference type="SAM" id="Phobius"/>
    </source>
</evidence>
<keyword evidence="1" id="KW-1133">Transmembrane helix</keyword>
<keyword evidence="1" id="KW-0812">Transmembrane</keyword>
<name>A0A1F7S9C1_9BACT</name>
<reference evidence="2 3" key="1">
    <citation type="journal article" date="2016" name="Nat. Commun.">
        <title>Thousands of microbial genomes shed light on interconnected biogeochemical processes in an aquifer system.</title>
        <authorList>
            <person name="Anantharaman K."/>
            <person name="Brown C.T."/>
            <person name="Hug L.A."/>
            <person name="Sharon I."/>
            <person name="Castelle C.J."/>
            <person name="Probst A.J."/>
            <person name="Thomas B.C."/>
            <person name="Singh A."/>
            <person name="Wilkins M.J."/>
            <person name="Karaoz U."/>
            <person name="Brodie E.L."/>
            <person name="Williams K.H."/>
            <person name="Hubbard S.S."/>
            <person name="Banfield J.F."/>
        </authorList>
    </citation>
    <scope>NUCLEOTIDE SEQUENCE [LARGE SCALE GENOMIC DNA]</scope>
</reference>
<dbReference type="Proteomes" id="UP000179266">
    <property type="component" value="Unassembled WGS sequence"/>
</dbReference>
<feature type="transmembrane region" description="Helical" evidence="1">
    <location>
        <begin position="12"/>
        <end position="29"/>
    </location>
</feature>
<gene>
    <name evidence="2" type="ORF">A2161_03460</name>
</gene>
<evidence type="ECO:0000313" key="2">
    <source>
        <dbReference type="EMBL" id="OGL49848.1"/>
    </source>
</evidence>
<keyword evidence="1" id="KW-0472">Membrane</keyword>